<dbReference type="Proteomes" id="UP000092634">
    <property type="component" value="Unassembled WGS sequence"/>
</dbReference>
<dbReference type="Pfam" id="PF18143">
    <property type="entry name" value="HAD_SAK_2"/>
    <property type="match status" value="1"/>
</dbReference>
<evidence type="ECO:0000313" key="2">
    <source>
        <dbReference type="Proteomes" id="UP000092634"/>
    </source>
</evidence>
<gene>
    <name evidence="1" type="ORF">BA896_006460</name>
</gene>
<organism evidence="1 2">
    <name type="scientific">Janthinobacterium lividum</name>
    <dbReference type="NCBI Taxonomy" id="29581"/>
    <lineage>
        <taxon>Bacteria</taxon>
        <taxon>Pseudomonadati</taxon>
        <taxon>Pseudomonadota</taxon>
        <taxon>Betaproteobacteria</taxon>
        <taxon>Burkholderiales</taxon>
        <taxon>Oxalobacteraceae</taxon>
        <taxon>Janthinobacterium</taxon>
    </lineage>
</organism>
<name>A0A1E8PQR4_9BURK</name>
<accession>A0A1E8PQR4</accession>
<proteinExistence type="predicted"/>
<comment type="caution">
    <text evidence="1">The sequence shown here is derived from an EMBL/GenBank/DDBJ whole genome shotgun (WGS) entry which is preliminary data.</text>
</comment>
<reference evidence="1 2" key="1">
    <citation type="submission" date="2016-10" db="EMBL/GenBank/DDBJ databases">
        <title>Updated version of Genome Assembly of Janthinobacterium lividum ERGS5:01.</title>
        <authorList>
            <person name="Kumar R."/>
            <person name="Acharya V."/>
            <person name="Singh D."/>
        </authorList>
    </citation>
    <scope>NUCLEOTIDE SEQUENCE [LARGE SCALE GENOMIC DNA]</scope>
    <source>
        <strain evidence="1 2">ERGS5:01</strain>
    </source>
</reference>
<evidence type="ECO:0000313" key="1">
    <source>
        <dbReference type="EMBL" id="OFJ48613.1"/>
    </source>
</evidence>
<protein>
    <submittedName>
        <fullName evidence="1">Uncharacterized protein</fullName>
    </submittedName>
</protein>
<dbReference type="AlphaFoldDB" id="A0A1E8PQR4"/>
<sequence length="170" mass="19337">MEKKLVLFLDFDGVLHPDATYLVRGRPILRADGHLFMWADRLVALIADYPDVDIVLSTSWVRDLGFARARAYLPVELQRRVVGATWHSAMGRNADGFKKTSTWWDDVSRYEQIKRWADRAEVHNWIAVDDQPSGWRNLELSKLVQTDGATGLSESKIVGDLNKLLQGSTL</sequence>
<dbReference type="EMBL" id="MAQB02000001">
    <property type="protein sequence ID" value="OFJ48613.1"/>
    <property type="molecule type" value="Genomic_DNA"/>
</dbReference>